<evidence type="ECO:0000256" key="1">
    <source>
        <dbReference type="ARBA" id="ARBA00022723"/>
    </source>
</evidence>
<evidence type="ECO:0000256" key="3">
    <source>
        <dbReference type="ARBA" id="ARBA00022840"/>
    </source>
</evidence>
<proteinExistence type="predicted"/>
<feature type="compositionally biased region" description="Gly residues" evidence="4">
    <location>
        <begin position="283"/>
        <end position="293"/>
    </location>
</feature>
<dbReference type="InterPro" id="IPR012676">
    <property type="entry name" value="TGS-like"/>
</dbReference>
<name>A0A1E7FI24_9STRA</name>
<organism evidence="6 7">
    <name type="scientific">Fragilariopsis cylindrus CCMP1102</name>
    <dbReference type="NCBI Taxonomy" id="635003"/>
    <lineage>
        <taxon>Eukaryota</taxon>
        <taxon>Sar</taxon>
        <taxon>Stramenopiles</taxon>
        <taxon>Ochrophyta</taxon>
        <taxon>Bacillariophyta</taxon>
        <taxon>Bacillariophyceae</taxon>
        <taxon>Bacillariophycidae</taxon>
        <taxon>Bacillariales</taxon>
        <taxon>Bacillariaceae</taxon>
        <taxon>Fragilariopsis</taxon>
    </lineage>
</organism>
<dbReference type="Pfam" id="PF01926">
    <property type="entry name" value="MMR_HSR1"/>
    <property type="match status" value="1"/>
</dbReference>
<dbReference type="SUPFAM" id="SSF81271">
    <property type="entry name" value="TGS-like"/>
    <property type="match status" value="1"/>
</dbReference>
<dbReference type="InterPro" id="IPR004396">
    <property type="entry name" value="ATPase_YchF/OLA1"/>
</dbReference>
<dbReference type="GO" id="GO:0005525">
    <property type="term" value="F:GTP binding"/>
    <property type="evidence" value="ECO:0007669"/>
    <property type="project" value="InterPro"/>
</dbReference>
<feature type="domain" description="OBG-type G" evidence="5">
    <location>
        <begin position="4"/>
        <end position="270"/>
    </location>
</feature>
<reference evidence="6 7" key="1">
    <citation type="submission" date="2016-09" db="EMBL/GenBank/DDBJ databases">
        <title>Extensive genetic diversity and differential bi-allelic expression allows diatom success in the polar Southern Ocean.</title>
        <authorList>
            <consortium name="DOE Joint Genome Institute"/>
            <person name="Mock T."/>
            <person name="Otillar R.P."/>
            <person name="Strauss J."/>
            <person name="Dupont C."/>
            <person name="Frickenhaus S."/>
            <person name="Maumus F."/>
            <person name="Mcmullan M."/>
            <person name="Sanges R."/>
            <person name="Schmutz J."/>
            <person name="Toseland A."/>
            <person name="Valas R."/>
            <person name="Veluchamy A."/>
            <person name="Ward B.J."/>
            <person name="Allen A."/>
            <person name="Barry K."/>
            <person name="Falciatore A."/>
            <person name="Ferrante M."/>
            <person name="Fortunato A.E."/>
            <person name="Gloeckner G."/>
            <person name="Gruber A."/>
            <person name="Hipkin R."/>
            <person name="Janech M."/>
            <person name="Kroth P."/>
            <person name="Leese F."/>
            <person name="Lindquist E."/>
            <person name="Lyon B.R."/>
            <person name="Martin J."/>
            <person name="Mayer C."/>
            <person name="Parker M."/>
            <person name="Quesneville H."/>
            <person name="Raymond J."/>
            <person name="Uhlig C."/>
            <person name="Valentin K.U."/>
            <person name="Worden A.Z."/>
            <person name="Armbrust E.V."/>
            <person name="Bowler C."/>
            <person name="Green B."/>
            <person name="Moulton V."/>
            <person name="Van Oosterhout C."/>
            <person name="Grigoriev I."/>
        </authorList>
    </citation>
    <scope>NUCLEOTIDE SEQUENCE [LARGE SCALE GENOMIC DNA]</scope>
    <source>
        <strain evidence="6 7">CCMP1102</strain>
    </source>
</reference>
<dbReference type="PROSITE" id="PS51710">
    <property type="entry name" value="G_OBG"/>
    <property type="match status" value="1"/>
</dbReference>
<dbReference type="AlphaFoldDB" id="A0A1E7FI24"/>
<dbReference type="GO" id="GO:0005524">
    <property type="term" value="F:ATP binding"/>
    <property type="evidence" value="ECO:0007669"/>
    <property type="project" value="UniProtKB-KW"/>
</dbReference>
<dbReference type="EMBL" id="KV784357">
    <property type="protein sequence ID" value="OEU17829.1"/>
    <property type="molecule type" value="Genomic_DNA"/>
</dbReference>
<dbReference type="InterPro" id="IPR012675">
    <property type="entry name" value="Beta-grasp_dom_sf"/>
</dbReference>
<dbReference type="GO" id="GO:0016887">
    <property type="term" value="F:ATP hydrolysis activity"/>
    <property type="evidence" value="ECO:0007669"/>
    <property type="project" value="InterPro"/>
</dbReference>
<dbReference type="OrthoDB" id="424823at2759"/>
<dbReference type="InParanoid" id="A0A1E7FI24"/>
<keyword evidence="3" id="KW-0067">ATP-binding</keyword>
<dbReference type="PANTHER" id="PTHR23305">
    <property type="entry name" value="OBG GTPASE FAMILY"/>
    <property type="match status" value="1"/>
</dbReference>
<gene>
    <name evidence="6" type="ORF">FRACYDRAFT_184255</name>
</gene>
<evidence type="ECO:0000313" key="7">
    <source>
        <dbReference type="Proteomes" id="UP000095751"/>
    </source>
</evidence>
<evidence type="ECO:0000256" key="4">
    <source>
        <dbReference type="SAM" id="MobiDB-lite"/>
    </source>
</evidence>
<dbReference type="GO" id="GO:0046872">
    <property type="term" value="F:metal ion binding"/>
    <property type="evidence" value="ECO:0007669"/>
    <property type="project" value="UniProtKB-KW"/>
</dbReference>
<dbReference type="Proteomes" id="UP000095751">
    <property type="component" value="Unassembled WGS sequence"/>
</dbReference>
<dbReference type="InterPro" id="IPR006073">
    <property type="entry name" value="GTP-bd"/>
</dbReference>
<dbReference type="PANTHER" id="PTHR23305:SF18">
    <property type="entry name" value="OBG-TYPE G DOMAIN-CONTAINING PROTEIN"/>
    <property type="match status" value="1"/>
</dbReference>
<evidence type="ECO:0000313" key="6">
    <source>
        <dbReference type="EMBL" id="OEU17829.1"/>
    </source>
</evidence>
<keyword evidence="1" id="KW-0479">Metal-binding</keyword>
<dbReference type="InterPro" id="IPR013029">
    <property type="entry name" value="YchF_C"/>
</dbReference>
<dbReference type="InterPro" id="IPR027417">
    <property type="entry name" value="P-loop_NTPase"/>
</dbReference>
<dbReference type="InterPro" id="IPR031167">
    <property type="entry name" value="G_OBG"/>
</dbReference>
<dbReference type="Gene3D" id="1.10.150.300">
    <property type="entry name" value="TGS-like domain"/>
    <property type="match status" value="1"/>
</dbReference>
<dbReference type="KEGG" id="fcy:FRACYDRAFT_184255"/>
<dbReference type="Pfam" id="PF06071">
    <property type="entry name" value="YchF-GTPase_C"/>
    <property type="match status" value="1"/>
</dbReference>
<dbReference type="Gene3D" id="3.10.20.30">
    <property type="match status" value="1"/>
</dbReference>
<evidence type="ECO:0000256" key="2">
    <source>
        <dbReference type="ARBA" id="ARBA00022741"/>
    </source>
</evidence>
<keyword evidence="2" id="KW-0547">Nucleotide-binding</keyword>
<keyword evidence="7" id="KW-1185">Reference proteome</keyword>
<dbReference type="PIRSF" id="PIRSF006641">
    <property type="entry name" value="CHP00092"/>
    <property type="match status" value="1"/>
</dbReference>
<dbReference type="GO" id="GO:0005737">
    <property type="term" value="C:cytoplasm"/>
    <property type="evidence" value="ECO:0007669"/>
    <property type="project" value="TreeGrafter"/>
</dbReference>
<dbReference type="SUPFAM" id="SSF52540">
    <property type="entry name" value="P-loop containing nucleoside triphosphate hydrolases"/>
    <property type="match status" value="1"/>
</dbReference>
<accession>A0A1E7FI24</accession>
<dbReference type="InterPro" id="IPR023192">
    <property type="entry name" value="TGS-like_dom_sf"/>
</dbReference>
<evidence type="ECO:0000259" key="5">
    <source>
        <dbReference type="PROSITE" id="PS51710"/>
    </source>
</evidence>
<dbReference type="PRINTS" id="PR00326">
    <property type="entry name" value="GTP1OBG"/>
</dbReference>
<protein>
    <submittedName>
        <fullName evidence="6">GTP-binding protein</fullName>
    </submittedName>
</protein>
<feature type="region of interest" description="Disordered" evidence="4">
    <location>
        <begin position="276"/>
        <end position="297"/>
    </location>
</feature>
<dbReference type="Gene3D" id="3.40.50.300">
    <property type="entry name" value="P-loop containing nucleotide triphosphate hydrolases"/>
    <property type="match status" value="1"/>
</dbReference>
<sequence>MATPRVGLIGLPNVGKSTLFNAVARTAELARAANFPFCTIEPNKAPIAVPDPYLKELSKTFVAADSDDDCVGVIRPARMELIDVAGLVKGASRGEGLGNQFLAAIRECDVVVHVLRYFPDPEILRHSHETDDTIFVDPVFDAEIVDTELLLADLSHVERRLDRIKEDTAFEKIVLKKVQEGLLQSIPARYIGLSYDEKFAIKSMGLLTLKPIVYAFNVDELDYTANREQVMTKIQTDYMPKIQECILVSAKLEEDLLSLGGSKEQGDYLEELMGMTTTTTGDGDSGGGGGGGNASQSSRSSLTAYGLAGRIHGDLQKGFIRAEVIKAKDLLQFDTLMKAKEAGCVRTEGKEYTIEPDDIVLIKWRA</sequence>